<evidence type="ECO:0000256" key="9">
    <source>
        <dbReference type="ARBA" id="ARBA00023098"/>
    </source>
</evidence>
<keyword evidence="3" id="KW-0444">Lipid biosynthesis</keyword>
<evidence type="ECO:0000256" key="12">
    <source>
        <dbReference type="SAM" id="Phobius"/>
    </source>
</evidence>
<keyword evidence="11" id="KW-0275">Fatty acid biosynthesis</keyword>
<evidence type="ECO:0000256" key="5">
    <source>
        <dbReference type="ARBA" id="ARBA00022832"/>
    </source>
</evidence>
<feature type="transmembrane region" description="Helical" evidence="12">
    <location>
        <begin position="187"/>
        <end position="208"/>
    </location>
</feature>
<evidence type="ECO:0000256" key="7">
    <source>
        <dbReference type="ARBA" id="ARBA00023002"/>
    </source>
</evidence>
<evidence type="ECO:0000256" key="11">
    <source>
        <dbReference type="ARBA" id="ARBA00023160"/>
    </source>
</evidence>
<evidence type="ECO:0000313" key="14">
    <source>
        <dbReference type="EMBL" id="XBY61414.1"/>
    </source>
</evidence>
<dbReference type="EMBL" id="CP158373">
    <property type="protein sequence ID" value="XBY61414.1"/>
    <property type="molecule type" value="Genomic_DNA"/>
</dbReference>
<sequence length="318" mass="35703">MSTHAGAASGAFKVNSLVLDNGASPLTGTIVWDTWRSLWNSFIFTSALVLAPLYFSWSAFLVFLLLSAATLCAGHSVGFHRRLIHRSFKCSKSTERFLVWMGTIVGIGGPFWTIRTHDTRDWSQRQPACHDYLAHRQGLLKDAWYNLHCKFVLDHPPGFNPGPEIANDRFYQFLEKTWMLQQLPIGIALYLIGGMPWLVWGVSVRVAACTTMHWFISYFAHTRGPQTWEVDGAGVQAHDVPIAAIPTFGESWHNNHHAFPASARHGLYPGQIDLGWHFIQLLQRLGLAWDVNVPSNLPPREGITALKVGAEEVMCRDD</sequence>
<evidence type="ECO:0000259" key="13">
    <source>
        <dbReference type="Pfam" id="PF00487"/>
    </source>
</evidence>
<dbReference type="GO" id="GO:0016020">
    <property type="term" value="C:membrane"/>
    <property type="evidence" value="ECO:0007669"/>
    <property type="project" value="UniProtKB-SubCell"/>
</dbReference>
<keyword evidence="4 12" id="KW-0812">Transmembrane</keyword>
<dbReference type="GO" id="GO:0006633">
    <property type="term" value="P:fatty acid biosynthetic process"/>
    <property type="evidence" value="ECO:0007669"/>
    <property type="project" value="UniProtKB-KW"/>
</dbReference>
<keyword evidence="9" id="KW-0443">Lipid metabolism</keyword>
<keyword evidence="7 14" id="KW-0560">Oxidoreductase</keyword>
<reference evidence="14" key="1">
    <citation type="submission" date="2023-08" db="EMBL/GenBank/DDBJ databases">
        <title>Increased levels of nutrients transform a symbiont into a lethal pathobiont.</title>
        <authorList>
            <person name="Lachnit T."/>
            <person name="Ulrich L."/>
            <person name="Willmer F.M."/>
            <person name="Hasenbein T."/>
            <person name="Steiner L.X."/>
            <person name="Wolters M."/>
            <person name="Herbst E.M."/>
            <person name="Deines P."/>
        </authorList>
    </citation>
    <scope>NUCLEOTIDE SEQUENCE</scope>
    <source>
        <strain evidence="14">T3</strain>
    </source>
</reference>
<accession>A0AAU7XV45</accession>
<evidence type="ECO:0000256" key="6">
    <source>
        <dbReference type="ARBA" id="ARBA00022989"/>
    </source>
</evidence>
<gene>
    <name evidence="14" type="ORF">ABS648_15715</name>
</gene>
<dbReference type="InterPro" id="IPR015876">
    <property type="entry name" value="Acyl-CoA_DS"/>
</dbReference>
<protein>
    <submittedName>
        <fullName evidence="14">Acyl-CoA desaturase</fullName>
        <ecNumber evidence="14">1.14.19.-</ecNumber>
    </submittedName>
</protein>
<dbReference type="CDD" id="cd03505">
    <property type="entry name" value="Delta9-FADS-like"/>
    <property type="match status" value="1"/>
</dbReference>
<dbReference type="EC" id="1.14.19.-" evidence="14"/>
<keyword evidence="5" id="KW-0276">Fatty acid metabolism</keyword>
<comment type="similarity">
    <text evidence="2">Belongs to the fatty acid desaturase type 2 family.</text>
</comment>
<keyword evidence="10 12" id="KW-0472">Membrane</keyword>
<proteinExistence type="inferred from homology"/>
<organism evidence="14">
    <name type="scientific">Pseudomonas solani</name>
    <dbReference type="NCBI Taxonomy" id="2731552"/>
    <lineage>
        <taxon>Bacteria</taxon>
        <taxon>Pseudomonadati</taxon>
        <taxon>Pseudomonadota</taxon>
        <taxon>Gammaproteobacteria</taxon>
        <taxon>Pseudomonadales</taxon>
        <taxon>Pseudomonadaceae</taxon>
        <taxon>Pseudomonas</taxon>
    </lineage>
</organism>
<feature type="transmembrane region" description="Helical" evidence="12">
    <location>
        <begin position="54"/>
        <end position="77"/>
    </location>
</feature>
<feature type="domain" description="Fatty acid desaturase" evidence="13">
    <location>
        <begin position="56"/>
        <end position="263"/>
    </location>
</feature>
<evidence type="ECO:0000256" key="3">
    <source>
        <dbReference type="ARBA" id="ARBA00022516"/>
    </source>
</evidence>
<dbReference type="GO" id="GO:0016717">
    <property type="term" value="F:oxidoreductase activity, acting on paired donors, with oxidation of a pair of donors resulting in the reduction of molecular oxygen to two molecules of water"/>
    <property type="evidence" value="ECO:0007669"/>
    <property type="project" value="InterPro"/>
</dbReference>
<dbReference type="PANTHER" id="PTHR11351">
    <property type="entry name" value="ACYL-COA DESATURASE"/>
    <property type="match status" value="1"/>
</dbReference>
<dbReference type="PANTHER" id="PTHR11351:SF31">
    <property type="entry name" value="DESATURASE 1, ISOFORM A-RELATED"/>
    <property type="match status" value="1"/>
</dbReference>
<dbReference type="RefSeq" id="WP_350446141.1">
    <property type="nucleotide sequence ID" value="NZ_CP158373.1"/>
</dbReference>
<dbReference type="AlphaFoldDB" id="A0AAU7XV45"/>
<evidence type="ECO:0000256" key="8">
    <source>
        <dbReference type="ARBA" id="ARBA00023004"/>
    </source>
</evidence>
<evidence type="ECO:0000256" key="1">
    <source>
        <dbReference type="ARBA" id="ARBA00004141"/>
    </source>
</evidence>
<evidence type="ECO:0000256" key="4">
    <source>
        <dbReference type="ARBA" id="ARBA00022692"/>
    </source>
</evidence>
<keyword evidence="8" id="KW-0408">Iron</keyword>
<name>A0AAU7XV45_9PSED</name>
<keyword evidence="6 12" id="KW-1133">Transmembrane helix</keyword>
<dbReference type="Pfam" id="PF00487">
    <property type="entry name" value="FA_desaturase"/>
    <property type="match status" value="1"/>
</dbReference>
<feature type="transmembrane region" description="Helical" evidence="12">
    <location>
        <begin position="97"/>
        <end position="114"/>
    </location>
</feature>
<evidence type="ECO:0000256" key="10">
    <source>
        <dbReference type="ARBA" id="ARBA00023136"/>
    </source>
</evidence>
<dbReference type="InterPro" id="IPR005804">
    <property type="entry name" value="FA_desaturase_dom"/>
</dbReference>
<comment type="subcellular location">
    <subcellularLocation>
        <location evidence="1">Membrane</location>
        <topology evidence="1">Multi-pass membrane protein</topology>
    </subcellularLocation>
</comment>
<evidence type="ECO:0000256" key="2">
    <source>
        <dbReference type="ARBA" id="ARBA00008749"/>
    </source>
</evidence>